<dbReference type="Pfam" id="PF05423">
    <property type="entry name" value="Mycobact_memb"/>
    <property type="match status" value="1"/>
</dbReference>
<feature type="chain" id="PRO_5041116692" description="MmpS family membrane protein" evidence="7">
    <location>
        <begin position="24"/>
        <end position="146"/>
    </location>
</feature>
<keyword evidence="5" id="KW-1133">Transmembrane helix</keyword>
<keyword evidence="9" id="KW-1185">Reference proteome</keyword>
<comment type="similarity">
    <text evidence="2">Belongs to the MmpS family.</text>
</comment>
<keyword evidence="4" id="KW-0812">Transmembrane</keyword>
<dbReference type="PROSITE" id="PS51257">
    <property type="entry name" value="PROKAR_LIPOPROTEIN"/>
    <property type="match status" value="1"/>
</dbReference>
<dbReference type="eggNOG" id="ENOG50342YN">
    <property type="taxonomic scope" value="Bacteria"/>
</dbReference>
<dbReference type="RefSeq" id="WP_003954441.1">
    <property type="nucleotide sequence ID" value="NZ_CM000913.1"/>
</dbReference>
<protein>
    <recommendedName>
        <fullName evidence="10">MmpS family membrane protein</fullName>
    </recommendedName>
</protein>
<dbReference type="Gene3D" id="2.60.40.2880">
    <property type="entry name" value="MmpS1-5, C-terminal soluble domain"/>
    <property type="match status" value="1"/>
</dbReference>
<evidence type="ECO:0000256" key="4">
    <source>
        <dbReference type="ARBA" id="ARBA00022692"/>
    </source>
</evidence>
<evidence type="ECO:0000256" key="5">
    <source>
        <dbReference type="ARBA" id="ARBA00022989"/>
    </source>
</evidence>
<evidence type="ECO:0000313" key="8">
    <source>
        <dbReference type="EMBL" id="EFG10052.1"/>
    </source>
</evidence>
<name>B5GRL5_STRCL</name>
<dbReference type="GeneID" id="93728587"/>
<keyword evidence="6" id="KW-0472">Membrane</keyword>
<dbReference type="InterPro" id="IPR008693">
    <property type="entry name" value="MmpS"/>
</dbReference>
<keyword evidence="3" id="KW-1003">Cell membrane</keyword>
<dbReference type="AlphaFoldDB" id="B5GRL5"/>
<feature type="signal peptide" evidence="7">
    <location>
        <begin position="1"/>
        <end position="23"/>
    </location>
</feature>
<dbReference type="STRING" id="1901.BB341_04060"/>
<dbReference type="EMBL" id="CM000913">
    <property type="protein sequence ID" value="EFG10052.1"/>
    <property type="molecule type" value="Genomic_DNA"/>
</dbReference>
<reference evidence="8 9" key="1">
    <citation type="journal article" date="2010" name="Genome Biol. Evol.">
        <title>The sequence of a 1.8-mb bacterial linear plasmid reveals a rich evolutionary reservoir of secondary metabolic pathways.</title>
        <authorList>
            <person name="Medema M.H."/>
            <person name="Trefzer A."/>
            <person name="Kovalchuk A."/>
            <person name="van den Berg M."/>
            <person name="Mueller U."/>
            <person name="Heijne W."/>
            <person name="Wu L."/>
            <person name="Alam M.T."/>
            <person name="Ronning C.M."/>
            <person name="Nierman W.C."/>
            <person name="Bovenberg R.A.L."/>
            <person name="Breitling R."/>
            <person name="Takano E."/>
        </authorList>
    </citation>
    <scope>NUCLEOTIDE SEQUENCE [LARGE SCALE GENOMIC DNA]</scope>
    <source>
        <strain evidence="9">ATCC 27064 / DSM 738 / JCM 4710 / NBRC 13307 / NCIMB 12785 / NRRL 3585 / VKM Ac-602</strain>
    </source>
</reference>
<evidence type="ECO:0000256" key="2">
    <source>
        <dbReference type="ARBA" id="ARBA00007531"/>
    </source>
</evidence>
<proteinExistence type="inferred from homology"/>
<keyword evidence="7" id="KW-0732">Signal</keyword>
<dbReference type="Proteomes" id="UP000002357">
    <property type="component" value="Chromosome"/>
</dbReference>
<dbReference type="KEGG" id="sclf:BB341_04060"/>
<evidence type="ECO:0000256" key="7">
    <source>
        <dbReference type="SAM" id="SignalP"/>
    </source>
</evidence>
<evidence type="ECO:0000256" key="1">
    <source>
        <dbReference type="ARBA" id="ARBA00004236"/>
    </source>
</evidence>
<evidence type="ECO:0008006" key="10">
    <source>
        <dbReference type="Google" id="ProtNLM"/>
    </source>
</evidence>
<gene>
    <name evidence="8" type="ORF">SCLAV_4979</name>
</gene>
<accession>B5GRL5</accession>
<evidence type="ECO:0000256" key="3">
    <source>
        <dbReference type="ARBA" id="ARBA00022475"/>
    </source>
</evidence>
<dbReference type="GO" id="GO:0005886">
    <property type="term" value="C:plasma membrane"/>
    <property type="evidence" value="ECO:0007669"/>
    <property type="project" value="UniProtKB-SubCell"/>
</dbReference>
<organism evidence="8 9">
    <name type="scientific">Streptomyces clavuligerus</name>
    <dbReference type="NCBI Taxonomy" id="1901"/>
    <lineage>
        <taxon>Bacteria</taxon>
        <taxon>Bacillati</taxon>
        <taxon>Actinomycetota</taxon>
        <taxon>Actinomycetes</taxon>
        <taxon>Kitasatosporales</taxon>
        <taxon>Streptomycetaceae</taxon>
        <taxon>Streptomyces</taxon>
    </lineage>
</organism>
<evidence type="ECO:0000256" key="6">
    <source>
        <dbReference type="ARBA" id="ARBA00023136"/>
    </source>
</evidence>
<sequence>MRRSLRTCAVAFTAAGLIFGLSACSEAEKAKEKVEKEAVDQVDKAVNEEYEVTYEVTGSGVDSIQYTVSGGSAMEPKMETVEKPALPWTKTVKLRGITPPSVLPVALDATGAKVSCKIVHKGKTLKEETGEGLAAAGGCVAVSPIG</sequence>
<comment type="subcellular location">
    <subcellularLocation>
        <location evidence="1">Cell membrane</location>
    </subcellularLocation>
</comment>
<dbReference type="InterPro" id="IPR038468">
    <property type="entry name" value="MmpS_C"/>
</dbReference>
<evidence type="ECO:0000313" key="9">
    <source>
        <dbReference type="Proteomes" id="UP000002357"/>
    </source>
</evidence>
<dbReference type="OrthoDB" id="4312835at2"/>